<dbReference type="GO" id="GO:0008622">
    <property type="term" value="C:epsilon DNA polymerase complex"/>
    <property type="evidence" value="ECO:0007669"/>
    <property type="project" value="TreeGrafter"/>
</dbReference>
<feature type="compositionally biased region" description="Basic and acidic residues" evidence="6">
    <location>
        <begin position="63"/>
        <end position="73"/>
    </location>
</feature>
<feature type="domain" description="Transcription factor CBF/NF-Y/archaeal histone" evidence="7">
    <location>
        <begin position="82"/>
        <end position="146"/>
    </location>
</feature>
<keyword evidence="2" id="KW-0235">DNA replication</keyword>
<dbReference type="Gene3D" id="1.10.20.10">
    <property type="entry name" value="Histone, subunit A"/>
    <property type="match status" value="1"/>
</dbReference>
<feature type="region of interest" description="Disordered" evidence="6">
    <location>
        <begin position="193"/>
        <end position="293"/>
    </location>
</feature>
<dbReference type="OrthoDB" id="1707486at2759"/>
<evidence type="ECO:0000256" key="4">
    <source>
        <dbReference type="ARBA" id="ARBA00039775"/>
    </source>
</evidence>
<dbReference type="Pfam" id="PF00808">
    <property type="entry name" value="CBFD_NFYB_HMF"/>
    <property type="match status" value="1"/>
</dbReference>
<feature type="compositionally biased region" description="Acidic residues" evidence="6">
    <location>
        <begin position="284"/>
        <end position="293"/>
    </location>
</feature>
<evidence type="ECO:0000313" key="9">
    <source>
        <dbReference type="Proteomes" id="UP000275385"/>
    </source>
</evidence>
<dbReference type="CDD" id="cd22928">
    <property type="entry name" value="HFD_POLE3_DPB4"/>
    <property type="match status" value="1"/>
</dbReference>
<evidence type="ECO:0000256" key="3">
    <source>
        <dbReference type="ARBA" id="ARBA00023242"/>
    </source>
</evidence>
<comment type="subcellular location">
    <subcellularLocation>
        <location evidence="1">Nucleus</location>
    </subcellularLocation>
</comment>
<organism evidence="8 9">
    <name type="scientific">Coniochaeta pulveracea</name>
    <dbReference type="NCBI Taxonomy" id="177199"/>
    <lineage>
        <taxon>Eukaryota</taxon>
        <taxon>Fungi</taxon>
        <taxon>Dikarya</taxon>
        <taxon>Ascomycota</taxon>
        <taxon>Pezizomycotina</taxon>
        <taxon>Sordariomycetes</taxon>
        <taxon>Sordariomycetidae</taxon>
        <taxon>Coniochaetales</taxon>
        <taxon>Coniochaetaceae</taxon>
        <taxon>Coniochaeta</taxon>
    </lineage>
</organism>
<feature type="compositionally biased region" description="Acidic residues" evidence="6">
    <location>
        <begin position="228"/>
        <end position="275"/>
    </location>
</feature>
<accession>A0A420XVZ1</accession>
<dbReference type="PANTHER" id="PTHR46172:SF1">
    <property type="entry name" value="DNA POLYMERASE EPSILON SUBUNIT 3"/>
    <property type="match status" value="1"/>
</dbReference>
<evidence type="ECO:0000256" key="6">
    <source>
        <dbReference type="SAM" id="MobiDB-lite"/>
    </source>
</evidence>
<evidence type="ECO:0000256" key="5">
    <source>
        <dbReference type="ARBA" id="ARBA00042096"/>
    </source>
</evidence>
<feature type="compositionally biased region" description="Basic and acidic residues" evidence="6">
    <location>
        <begin position="214"/>
        <end position="226"/>
    </location>
</feature>
<reference evidence="8 9" key="1">
    <citation type="submission" date="2018-08" db="EMBL/GenBank/DDBJ databases">
        <title>Draft genome of the lignicolous fungus Coniochaeta pulveracea.</title>
        <authorList>
            <person name="Borstlap C.J."/>
            <person name="De Witt R.N."/>
            <person name="Botha A."/>
            <person name="Volschenk H."/>
        </authorList>
    </citation>
    <scope>NUCLEOTIDE SEQUENCE [LARGE SCALE GENOMIC DNA]</scope>
    <source>
        <strain evidence="8 9">CAB683</strain>
    </source>
</reference>
<dbReference type="InterPro" id="IPR003958">
    <property type="entry name" value="CBFA_NFYB_domain"/>
</dbReference>
<sequence>MPSRKSDARRSIADDSEMPSVQHDTPAPPSEALAAAHLTSETPSAAPTTAPPESTTTTGGGDHNPKGKSRADPDTITIEDLTLPKSIIPRLAKGVLPPNTQIQANAILALSKSATVFINHLANAANEITLMSGKKTIMPPDVFRALDDVEYGFMRERLEAEFATANGGADDSMMSTGTGMGDETSLMANTTVGTETGEARAVKKVKVDSSSGEGRMEVDGEERGGEGEVSDAETVPDEEVEEDESGDEEQEEEEEEGSDEEGDDRGREGEDDELEERPNRGLEDEALDDDDSE</sequence>
<feature type="compositionally biased region" description="Low complexity" evidence="6">
    <location>
        <begin position="39"/>
        <end position="57"/>
    </location>
</feature>
<dbReference type="AlphaFoldDB" id="A0A420XVZ1"/>
<evidence type="ECO:0000259" key="7">
    <source>
        <dbReference type="Pfam" id="PF00808"/>
    </source>
</evidence>
<dbReference type="GO" id="GO:0006272">
    <property type="term" value="P:leading strand elongation"/>
    <property type="evidence" value="ECO:0007669"/>
    <property type="project" value="TreeGrafter"/>
</dbReference>
<name>A0A420XVZ1_9PEZI</name>
<dbReference type="PANTHER" id="PTHR46172">
    <property type="entry name" value="DNA POLYMERASE EPSILON SUBUNIT 3"/>
    <property type="match status" value="1"/>
</dbReference>
<feature type="compositionally biased region" description="Basic and acidic residues" evidence="6">
    <location>
        <begin position="1"/>
        <end position="13"/>
    </location>
</feature>
<feature type="compositionally biased region" description="Basic and acidic residues" evidence="6">
    <location>
        <begin position="197"/>
        <end position="207"/>
    </location>
</feature>
<evidence type="ECO:0000313" key="8">
    <source>
        <dbReference type="EMBL" id="RKU39832.1"/>
    </source>
</evidence>
<protein>
    <recommendedName>
        <fullName evidence="4">DNA polymerase epsilon subunit D</fullName>
    </recommendedName>
    <alternativeName>
        <fullName evidence="5">DNA polymerase II subunit D</fullName>
    </alternativeName>
</protein>
<evidence type="ECO:0000256" key="1">
    <source>
        <dbReference type="ARBA" id="ARBA00004123"/>
    </source>
</evidence>
<dbReference type="GO" id="GO:0006974">
    <property type="term" value="P:DNA damage response"/>
    <property type="evidence" value="ECO:0007669"/>
    <property type="project" value="TreeGrafter"/>
</dbReference>
<dbReference type="EMBL" id="QVQW01000141">
    <property type="protein sequence ID" value="RKU39832.1"/>
    <property type="molecule type" value="Genomic_DNA"/>
</dbReference>
<keyword evidence="9" id="KW-1185">Reference proteome</keyword>
<evidence type="ECO:0000256" key="2">
    <source>
        <dbReference type="ARBA" id="ARBA00022705"/>
    </source>
</evidence>
<dbReference type="GO" id="GO:0031490">
    <property type="term" value="F:chromatin DNA binding"/>
    <property type="evidence" value="ECO:0007669"/>
    <property type="project" value="TreeGrafter"/>
</dbReference>
<dbReference type="InterPro" id="IPR009072">
    <property type="entry name" value="Histone-fold"/>
</dbReference>
<dbReference type="Proteomes" id="UP000275385">
    <property type="component" value="Unassembled WGS sequence"/>
</dbReference>
<dbReference type="GO" id="GO:0046982">
    <property type="term" value="F:protein heterodimerization activity"/>
    <property type="evidence" value="ECO:0007669"/>
    <property type="project" value="InterPro"/>
</dbReference>
<proteinExistence type="predicted"/>
<dbReference type="STRING" id="177199.A0A420XVZ1"/>
<dbReference type="GO" id="GO:0031507">
    <property type="term" value="P:heterochromatin formation"/>
    <property type="evidence" value="ECO:0007669"/>
    <property type="project" value="TreeGrafter"/>
</dbReference>
<dbReference type="SUPFAM" id="SSF47113">
    <property type="entry name" value="Histone-fold"/>
    <property type="match status" value="1"/>
</dbReference>
<keyword evidence="3" id="KW-0539">Nucleus</keyword>
<dbReference type="GO" id="GO:0008623">
    <property type="term" value="C:CHRAC"/>
    <property type="evidence" value="ECO:0007669"/>
    <property type="project" value="TreeGrafter"/>
</dbReference>
<dbReference type="InterPro" id="IPR051377">
    <property type="entry name" value="DNA_Pol-Epsilon_Subunit"/>
</dbReference>
<gene>
    <name evidence="8" type="ORF">DL546_000560</name>
</gene>
<comment type="caution">
    <text evidence="8">The sequence shown here is derived from an EMBL/GenBank/DDBJ whole genome shotgun (WGS) entry which is preliminary data.</text>
</comment>
<feature type="region of interest" description="Disordered" evidence="6">
    <location>
        <begin position="1"/>
        <end position="75"/>
    </location>
</feature>